<evidence type="ECO:0000313" key="1">
    <source>
        <dbReference type="EMBL" id="SUX26942.1"/>
    </source>
</evidence>
<keyword evidence="1" id="KW-0808">Transferase</keyword>
<organism evidence="1 2">
    <name type="scientific">Campylobacter upsaliensis</name>
    <dbReference type="NCBI Taxonomy" id="28080"/>
    <lineage>
        <taxon>Bacteria</taxon>
        <taxon>Pseudomonadati</taxon>
        <taxon>Campylobacterota</taxon>
        <taxon>Epsilonproteobacteria</taxon>
        <taxon>Campylobacterales</taxon>
        <taxon>Campylobacteraceae</taxon>
        <taxon>Campylobacter</taxon>
    </lineage>
</organism>
<sequence>MPKNYQKNLYYDKYRLASHKDIFPTLYELSLSGVIYPSLGGRNLLSKPSDEKLEFAFNEVIWADEFDIYPLSSTKGYFYENNTTLKNTNEAFELDEYHKNFTNSYRSLIFYQLGLRLKDDI</sequence>
<evidence type="ECO:0000313" key="2">
    <source>
        <dbReference type="Proteomes" id="UP000254161"/>
    </source>
</evidence>
<dbReference type="AlphaFoldDB" id="A0A381EJ60"/>
<dbReference type="EMBL" id="UFUZ01000001">
    <property type="protein sequence ID" value="SUX26942.1"/>
    <property type="molecule type" value="Genomic_DNA"/>
</dbReference>
<protein>
    <submittedName>
        <fullName evidence="1">Phosphoglycerol transferase</fullName>
    </submittedName>
</protein>
<accession>A0A381EJ60</accession>
<name>A0A381EJ60_CAMUP</name>
<gene>
    <name evidence="1" type="ORF">NCTC12264_01177</name>
</gene>
<dbReference type="GO" id="GO:0016740">
    <property type="term" value="F:transferase activity"/>
    <property type="evidence" value="ECO:0007669"/>
    <property type="project" value="UniProtKB-KW"/>
</dbReference>
<dbReference type="RefSeq" id="WP_257400713.1">
    <property type="nucleotide sequence ID" value="NZ_JANKIR010000001.1"/>
</dbReference>
<proteinExistence type="predicted"/>
<dbReference type="Proteomes" id="UP000254161">
    <property type="component" value="Unassembled WGS sequence"/>
</dbReference>
<reference evidence="1 2" key="1">
    <citation type="submission" date="2018-06" db="EMBL/GenBank/DDBJ databases">
        <authorList>
            <consortium name="Pathogen Informatics"/>
            <person name="Doyle S."/>
        </authorList>
    </citation>
    <scope>NUCLEOTIDE SEQUENCE [LARGE SCALE GENOMIC DNA]</scope>
    <source>
        <strain evidence="1 2">NCTC12264</strain>
    </source>
</reference>